<dbReference type="Pfam" id="PF04347">
    <property type="entry name" value="FliO"/>
    <property type="match status" value="1"/>
</dbReference>
<keyword evidence="3" id="KW-0812">Transmembrane</keyword>
<keyword evidence="6" id="KW-0282">Flagellum</keyword>
<evidence type="ECO:0000256" key="3">
    <source>
        <dbReference type="ARBA" id="ARBA00022692"/>
    </source>
</evidence>
<keyword evidence="6" id="KW-0969">Cilium</keyword>
<sequence length="92" mass="10495">MIYLTGFFYQKLLGVNSKFNKKTLDLPDVNKVKILSCTSLGQGKNIYVVQINSKTLVLGATQNQINLLREFSEQETESYLKEIELFEENTNG</sequence>
<dbReference type="Proteomes" id="UP000886865">
    <property type="component" value="Unassembled WGS sequence"/>
</dbReference>
<keyword evidence="6" id="KW-0966">Cell projection</keyword>
<accession>A0A9D1JXA9</accession>
<proteinExistence type="predicted"/>
<comment type="caution">
    <text evidence="6">The sequence shown here is derived from an EMBL/GenBank/DDBJ whole genome shotgun (WGS) entry which is preliminary data.</text>
</comment>
<dbReference type="InterPro" id="IPR022781">
    <property type="entry name" value="Flagellar_biosynth_FliO"/>
</dbReference>
<evidence type="ECO:0000256" key="1">
    <source>
        <dbReference type="ARBA" id="ARBA00004236"/>
    </source>
</evidence>
<dbReference type="GO" id="GO:0044781">
    <property type="term" value="P:bacterial-type flagellum organization"/>
    <property type="evidence" value="ECO:0007669"/>
    <property type="project" value="InterPro"/>
</dbReference>
<comment type="subcellular location">
    <subcellularLocation>
        <location evidence="1">Cell membrane</location>
    </subcellularLocation>
</comment>
<dbReference type="GO" id="GO:0016020">
    <property type="term" value="C:membrane"/>
    <property type="evidence" value="ECO:0007669"/>
    <property type="project" value="InterPro"/>
</dbReference>
<gene>
    <name evidence="6" type="ORF">IAA86_02385</name>
</gene>
<dbReference type="EMBL" id="DVJQ01000021">
    <property type="protein sequence ID" value="HIS73851.1"/>
    <property type="molecule type" value="Genomic_DNA"/>
</dbReference>
<keyword evidence="5" id="KW-0472">Membrane</keyword>
<reference evidence="6" key="2">
    <citation type="journal article" date="2021" name="PeerJ">
        <title>Extensive microbial diversity within the chicken gut microbiome revealed by metagenomics and culture.</title>
        <authorList>
            <person name="Gilroy R."/>
            <person name="Ravi A."/>
            <person name="Getino M."/>
            <person name="Pursley I."/>
            <person name="Horton D.L."/>
            <person name="Alikhan N.F."/>
            <person name="Baker D."/>
            <person name="Gharbi K."/>
            <person name="Hall N."/>
            <person name="Watson M."/>
            <person name="Adriaenssens E.M."/>
            <person name="Foster-Nyarko E."/>
            <person name="Jarju S."/>
            <person name="Secka A."/>
            <person name="Antonio M."/>
            <person name="Oren A."/>
            <person name="Chaudhuri R.R."/>
            <person name="La Ragione R."/>
            <person name="Hildebrand F."/>
            <person name="Pallen M.J."/>
        </authorList>
    </citation>
    <scope>NUCLEOTIDE SEQUENCE</scope>
    <source>
        <strain evidence="6">CHK152-2871</strain>
    </source>
</reference>
<dbReference type="AlphaFoldDB" id="A0A9D1JXA9"/>
<evidence type="ECO:0000313" key="7">
    <source>
        <dbReference type="Proteomes" id="UP000886865"/>
    </source>
</evidence>
<keyword evidence="4" id="KW-1133">Transmembrane helix</keyword>
<keyword evidence="2" id="KW-1003">Cell membrane</keyword>
<protein>
    <submittedName>
        <fullName evidence="6">Flagellar biosynthetic protein FliO</fullName>
    </submittedName>
</protein>
<evidence type="ECO:0000313" key="6">
    <source>
        <dbReference type="EMBL" id="HIS73851.1"/>
    </source>
</evidence>
<organism evidence="6 7">
    <name type="scientific">Candidatus Galligastranaerophilus intestinavium</name>
    <dbReference type="NCBI Taxonomy" id="2840836"/>
    <lineage>
        <taxon>Bacteria</taxon>
        <taxon>Candidatus Galligastranaerophilus</taxon>
    </lineage>
</organism>
<reference evidence="6" key="1">
    <citation type="submission" date="2020-10" db="EMBL/GenBank/DDBJ databases">
        <authorList>
            <person name="Gilroy R."/>
        </authorList>
    </citation>
    <scope>NUCLEOTIDE SEQUENCE</scope>
    <source>
        <strain evidence="6">CHK152-2871</strain>
    </source>
</reference>
<evidence type="ECO:0000256" key="5">
    <source>
        <dbReference type="ARBA" id="ARBA00023136"/>
    </source>
</evidence>
<evidence type="ECO:0000256" key="2">
    <source>
        <dbReference type="ARBA" id="ARBA00022475"/>
    </source>
</evidence>
<name>A0A9D1JXA9_9BACT</name>
<evidence type="ECO:0000256" key="4">
    <source>
        <dbReference type="ARBA" id="ARBA00022989"/>
    </source>
</evidence>